<keyword evidence="5" id="KW-0808">Transferase</keyword>
<gene>
    <name evidence="25" type="ORF">LTLLF_153005</name>
</gene>
<dbReference type="InterPro" id="IPR036179">
    <property type="entry name" value="Ig-like_dom_sf"/>
</dbReference>
<dbReference type="Gene3D" id="1.10.510.10">
    <property type="entry name" value="Transferase(Phosphotransferase) domain 1"/>
    <property type="match status" value="1"/>
</dbReference>
<keyword evidence="17" id="KW-0325">Glycoprotein</keyword>
<dbReference type="GO" id="GO:0005886">
    <property type="term" value="C:plasma membrane"/>
    <property type="evidence" value="ECO:0007669"/>
    <property type="project" value="UniProtKB-SubCell"/>
</dbReference>
<dbReference type="GO" id="GO:0005007">
    <property type="term" value="F:fibroblast growth factor receptor activity"/>
    <property type="evidence" value="ECO:0007669"/>
    <property type="project" value="TreeGrafter"/>
</dbReference>
<evidence type="ECO:0000256" key="2">
    <source>
        <dbReference type="ARBA" id="ARBA00011902"/>
    </source>
</evidence>
<dbReference type="SMART" id="SM00409">
    <property type="entry name" value="IG"/>
    <property type="match status" value="2"/>
</dbReference>
<proteinExistence type="predicted"/>
<keyword evidence="14" id="KW-0829">Tyrosine-protein kinase</keyword>
<dbReference type="PROSITE" id="PS50835">
    <property type="entry name" value="IG_LIKE"/>
    <property type="match status" value="2"/>
</dbReference>
<comment type="subcellular location">
    <subcellularLocation>
        <location evidence="1">Cell membrane</location>
    </subcellularLocation>
    <subcellularLocation>
        <location evidence="20">Endomembrane system</location>
        <topology evidence="20">Single-pass type I membrane protein</topology>
    </subcellularLocation>
</comment>
<feature type="domain" description="Ig-like" evidence="24">
    <location>
        <begin position="148"/>
        <end position="221"/>
    </location>
</feature>
<evidence type="ECO:0000256" key="1">
    <source>
        <dbReference type="ARBA" id="ARBA00004236"/>
    </source>
</evidence>
<feature type="compositionally biased region" description="Acidic residues" evidence="22">
    <location>
        <begin position="25"/>
        <end position="34"/>
    </location>
</feature>
<feature type="domain" description="Protein kinase" evidence="23">
    <location>
        <begin position="170"/>
        <end position="526"/>
    </location>
</feature>
<dbReference type="EC" id="2.7.10.1" evidence="2"/>
<feature type="region of interest" description="Disordered" evidence="22">
    <location>
        <begin position="19"/>
        <end position="42"/>
    </location>
</feature>
<dbReference type="GO" id="GO:0043235">
    <property type="term" value="C:receptor complex"/>
    <property type="evidence" value="ECO:0007669"/>
    <property type="project" value="TreeGrafter"/>
</dbReference>
<dbReference type="SUPFAM" id="SSF56112">
    <property type="entry name" value="Protein kinase-like (PK-like)"/>
    <property type="match status" value="1"/>
</dbReference>
<keyword evidence="4" id="KW-0597">Phosphoprotein</keyword>
<evidence type="ECO:0000256" key="13">
    <source>
        <dbReference type="ARBA" id="ARBA00023136"/>
    </source>
</evidence>
<keyword evidence="13" id="KW-0472">Membrane</keyword>
<evidence type="ECO:0000313" key="26">
    <source>
        <dbReference type="Proteomes" id="UP000710432"/>
    </source>
</evidence>
<evidence type="ECO:0000256" key="3">
    <source>
        <dbReference type="ARBA" id="ARBA00022475"/>
    </source>
</evidence>
<keyword evidence="16 25" id="KW-0675">Receptor</keyword>
<dbReference type="Pfam" id="PF07679">
    <property type="entry name" value="I-set"/>
    <property type="match status" value="1"/>
</dbReference>
<evidence type="ECO:0000256" key="18">
    <source>
        <dbReference type="ARBA" id="ARBA00023319"/>
    </source>
</evidence>
<keyword evidence="6" id="KW-0812">Transmembrane</keyword>
<dbReference type="InterPro" id="IPR003599">
    <property type="entry name" value="Ig_sub"/>
</dbReference>
<dbReference type="InterPro" id="IPR011009">
    <property type="entry name" value="Kinase-like_dom_sf"/>
</dbReference>
<evidence type="ECO:0000256" key="20">
    <source>
        <dbReference type="ARBA" id="ARBA00046288"/>
    </source>
</evidence>
<evidence type="ECO:0000256" key="14">
    <source>
        <dbReference type="ARBA" id="ARBA00023137"/>
    </source>
</evidence>
<dbReference type="Proteomes" id="UP000710432">
    <property type="component" value="Unassembled WGS sequence"/>
</dbReference>
<evidence type="ECO:0000259" key="24">
    <source>
        <dbReference type="PROSITE" id="PS50835"/>
    </source>
</evidence>
<dbReference type="SMART" id="SM00408">
    <property type="entry name" value="IGc2"/>
    <property type="match status" value="2"/>
</dbReference>
<dbReference type="InterPro" id="IPR050122">
    <property type="entry name" value="RTK"/>
</dbReference>
<dbReference type="FunFam" id="2.60.40.10:FF:000016">
    <property type="entry name" value="Fibroblast growth factor receptor"/>
    <property type="match status" value="1"/>
</dbReference>
<feature type="compositionally biased region" description="Polar residues" evidence="22">
    <location>
        <begin position="575"/>
        <end position="586"/>
    </location>
</feature>
<dbReference type="Pfam" id="PF07714">
    <property type="entry name" value="PK_Tyr_Ser-Thr"/>
    <property type="match status" value="1"/>
</dbReference>
<dbReference type="InterPro" id="IPR007110">
    <property type="entry name" value="Ig-like_dom"/>
</dbReference>
<evidence type="ECO:0000256" key="4">
    <source>
        <dbReference type="ARBA" id="ARBA00022553"/>
    </source>
</evidence>
<evidence type="ECO:0000256" key="6">
    <source>
        <dbReference type="ARBA" id="ARBA00022692"/>
    </source>
</evidence>
<dbReference type="Gene3D" id="2.60.40.10">
    <property type="entry name" value="Immunoglobulins"/>
    <property type="match status" value="2"/>
</dbReference>
<dbReference type="InterPro" id="IPR013098">
    <property type="entry name" value="Ig_I-set"/>
</dbReference>
<keyword evidence="11" id="KW-0067">ATP-binding</keyword>
<evidence type="ECO:0000256" key="21">
    <source>
        <dbReference type="ARBA" id="ARBA00051243"/>
    </source>
</evidence>
<dbReference type="InterPro" id="IPR013783">
    <property type="entry name" value="Ig-like_fold"/>
</dbReference>
<dbReference type="GO" id="GO:0005524">
    <property type="term" value="F:ATP binding"/>
    <property type="evidence" value="ECO:0007669"/>
    <property type="project" value="UniProtKB-KW"/>
</dbReference>
<evidence type="ECO:0000256" key="16">
    <source>
        <dbReference type="ARBA" id="ARBA00023170"/>
    </source>
</evidence>
<dbReference type="GO" id="GO:0017134">
    <property type="term" value="F:fibroblast growth factor binding"/>
    <property type="evidence" value="ECO:0007669"/>
    <property type="project" value="TreeGrafter"/>
</dbReference>
<reference evidence="25" key="1">
    <citation type="submission" date="2020-03" db="EMBL/GenBank/DDBJ databases">
        <title>Studies in the Genomics of Life Span.</title>
        <authorList>
            <person name="Glass D."/>
        </authorList>
    </citation>
    <scope>NUCLEOTIDE SEQUENCE</scope>
    <source>
        <strain evidence="25">LTLLF</strain>
        <tissue evidence="25">Muscle</tissue>
    </source>
</reference>
<name>A0A8J6GI12_MICOH</name>
<evidence type="ECO:0000256" key="19">
    <source>
        <dbReference type="ARBA" id="ARBA00039657"/>
    </source>
</evidence>
<evidence type="ECO:0000256" key="12">
    <source>
        <dbReference type="ARBA" id="ARBA00022989"/>
    </source>
</evidence>
<keyword evidence="3" id="KW-1003">Cell membrane</keyword>
<keyword evidence="8" id="KW-0677">Repeat</keyword>
<keyword evidence="10" id="KW-0418">Kinase</keyword>
<sequence>MMMQQLTQDVLCHFTLHATDAPSSGDEEDGENVAEDTGAPSWTRPDHMDMKLLAVPATSTVHFHCAAAGNPTPSTSWLKNGKEFRGEHRMGGIRLRHQHWSLIMESVVPSDSGYYTCMVQNKMLGASSRLTHWMYWAGLPENQTATLGSDVEFPCKVYSDAQPHIQWLKHVEVNVSKTGPDGKPYAIVLKTSGINTSNKELEVLSLRNITFEDSGEYTCLAGIILDFPITLHGWRYCQLDFHSLALRLWDLLGALVVVWMLLVLPGFSPESGPADSSMFWSTNVSWGYDANDRDLLDLVSEMEMKKAIGKHKNIINLLGACTQGGPLYVLMEYAAKGNLRELLRAQRPLSMEYYGASRLPEKQLTRKDLVSCAYQVARGMEYLGTWLLRRDLAARNVLVTEDNVMKIADFGLARDVHNLECYKKTTDGRLPVKWMAPESLFDGVYTHQSDVWSFGVLLWEIFRLGGSPYPGIPVEELFKLLKDGYRMHKPSNCTHDLELDRDEHLPQARPMTSVLRLNCKKGKLLLADAREGTDEPADWQLPTDTCFLAPHPAASSTTRAASSTARLAREAAGSLTRSYRSGTHTGSPRGLKWTLPPPLAETSHYRGFSNAILVKLPRPGILTRWNRPKQTVDLDYTGQSFSEIFPIVVGAMW</sequence>
<dbReference type="AlphaFoldDB" id="A0A8J6GI12"/>
<evidence type="ECO:0000256" key="7">
    <source>
        <dbReference type="ARBA" id="ARBA00022729"/>
    </source>
</evidence>
<dbReference type="GO" id="GO:0043410">
    <property type="term" value="P:positive regulation of MAPK cascade"/>
    <property type="evidence" value="ECO:0007669"/>
    <property type="project" value="TreeGrafter"/>
</dbReference>
<dbReference type="EMBL" id="JAATJU010022378">
    <property type="protein sequence ID" value="KAH0510829.1"/>
    <property type="molecule type" value="Genomic_DNA"/>
</dbReference>
<feature type="region of interest" description="Disordered" evidence="22">
    <location>
        <begin position="572"/>
        <end position="595"/>
    </location>
</feature>
<evidence type="ECO:0000256" key="11">
    <source>
        <dbReference type="ARBA" id="ARBA00022840"/>
    </source>
</evidence>
<evidence type="ECO:0000313" key="25">
    <source>
        <dbReference type="EMBL" id="KAH0510829.1"/>
    </source>
</evidence>
<dbReference type="PANTHER" id="PTHR24416:SF505">
    <property type="entry name" value="FIBROBLAST GROWTH FACTOR RECEPTOR 3"/>
    <property type="match status" value="1"/>
</dbReference>
<dbReference type="GO" id="GO:0006915">
    <property type="term" value="P:apoptotic process"/>
    <property type="evidence" value="ECO:0007669"/>
    <property type="project" value="UniProtKB-KW"/>
</dbReference>
<dbReference type="InterPro" id="IPR000719">
    <property type="entry name" value="Prot_kinase_dom"/>
</dbReference>
<protein>
    <recommendedName>
        <fullName evidence="19">Fibroblast growth factor receptor 3</fullName>
        <ecNumber evidence="2">2.7.10.1</ecNumber>
    </recommendedName>
</protein>
<dbReference type="Gene3D" id="3.30.200.20">
    <property type="entry name" value="Phosphorylase Kinase, domain 1"/>
    <property type="match status" value="1"/>
</dbReference>
<evidence type="ECO:0000256" key="8">
    <source>
        <dbReference type="ARBA" id="ARBA00022737"/>
    </source>
</evidence>
<dbReference type="PANTHER" id="PTHR24416">
    <property type="entry name" value="TYROSINE-PROTEIN KINASE RECEPTOR"/>
    <property type="match status" value="1"/>
</dbReference>
<dbReference type="FunFam" id="2.60.40.10:FF:000020">
    <property type="entry name" value="Fibroblast growth factor receptor"/>
    <property type="match status" value="1"/>
</dbReference>
<dbReference type="GO" id="GO:0012505">
    <property type="term" value="C:endomembrane system"/>
    <property type="evidence" value="ECO:0007669"/>
    <property type="project" value="UniProtKB-SubCell"/>
</dbReference>
<keyword evidence="9" id="KW-0547">Nucleotide-binding</keyword>
<feature type="domain" description="Ig-like" evidence="24">
    <location>
        <begin position="40"/>
        <end position="131"/>
    </location>
</feature>
<dbReference type="PRINTS" id="PR00109">
    <property type="entry name" value="TYRKINASE"/>
</dbReference>
<dbReference type="SUPFAM" id="SSF48726">
    <property type="entry name" value="Immunoglobulin"/>
    <property type="match status" value="2"/>
</dbReference>
<keyword evidence="18" id="KW-0393">Immunoglobulin domain</keyword>
<evidence type="ECO:0000256" key="9">
    <source>
        <dbReference type="ARBA" id="ARBA00022741"/>
    </source>
</evidence>
<accession>A0A8J6GI12</accession>
<comment type="catalytic activity">
    <reaction evidence="21">
        <text>L-tyrosyl-[protein] + ATP = O-phospho-L-tyrosyl-[protein] + ADP + H(+)</text>
        <dbReference type="Rhea" id="RHEA:10596"/>
        <dbReference type="Rhea" id="RHEA-COMP:10136"/>
        <dbReference type="Rhea" id="RHEA-COMP:20101"/>
        <dbReference type="ChEBI" id="CHEBI:15378"/>
        <dbReference type="ChEBI" id="CHEBI:30616"/>
        <dbReference type="ChEBI" id="CHEBI:46858"/>
        <dbReference type="ChEBI" id="CHEBI:61978"/>
        <dbReference type="ChEBI" id="CHEBI:456216"/>
        <dbReference type="EC" id="2.7.10.1"/>
    </reaction>
</comment>
<dbReference type="InterPro" id="IPR003598">
    <property type="entry name" value="Ig_sub2"/>
</dbReference>
<keyword evidence="7" id="KW-0732">Signal</keyword>
<keyword evidence="15" id="KW-1015">Disulfide bond</keyword>
<dbReference type="Pfam" id="PF13927">
    <property type="entry name" value="Ig_3"/>
    <property type="match status" value="1"/>
</dbReference>
<dbReference type="InterPro" id="IPR001245">
    <property type="entry name" value="Ser-Thr/Tyr_kinase_cat_dom"/>
</dbReference>
<evidence type="ECO:0000256" key="17">
    <source>
        <dbReference type="ARBA" id="ARBA00023180"/>
    </source>
</evidence>
<evidence type="ECO:0000256" key="22">
    <source>
        <dbReference type="SAM" id="MobiDB-lite"/>
    </source>
</evidence>
<keyword evidence="12" id="KW-1133">Transmembrane helix</keyword>
<comment type="caution">
    <text evidence="25">The sequence shown here is derived from an EMBL/GenBank/DDBJ whole genome shotgun (WGS) entry which is preliminary data.</text>
</comment>
<dbReference type="PROSITE" id="PS50011">
    <property type="entry name" value="PROTEIN_KINASE_DOM"/>
    <property type="match status" value="1"/>
</dbReference>
<evidence type="ECO:0000256" key="15">
    <source>
        <dbReference type="ARBA" id="ARBA00023157"/>
    </source>
</evidence>
<evidence type="ECO:0000256" key="5">
    <source>
        <dbReference type="ARBA" id="ARBA00022679"/>
    </source>
</evidence>
<dbReference type="FunFam" id="1.10.510.10:FF:000007">
    <property type="entry name" value="Fibroblast growth factor receptor"/>
    <property type="match status" value="1"/>
</dbReference>
<evidence type="ECO:0000259" key="23">
    <source>
        <dbReference type="PROSITE" id="PS50011"/>
    </source>
</evidence>
<organism evidence="25 26">
    <name type="scientific">Microtus ochrogaster</name>
    <name type="common">Prairie vole</name>
    <dbReference type="NCBI Taxonomy" id="79684"/>
    <lineage>
        <taxon>Eukaryota</taxon>
        <taxon>Metazoa</taxon>
        <taxon>Chordata</taxon>
        <taxon>Craniata</taxon>
        <taxon>Vertebrata</taxon>
        <taxon>Euteleostomi</taxon>
        <taxon>Mammalia</taxon>
        <taxon>Eutheria</taxon>
        <taxon>Euarchontoglires</taxon>
        <taxon>Glires</taxon>
        <taxon>Rodentia</taxon>
        <taxon>Myomorpha</taxon>
        <taxon>Muroidea</taxon>
        <taxon>Cricetidae</taxon>
        <taxon>Arvicolinae</taxon>
        <taxon>Microtus</taxon>
    </lineage>
</organism>
<evidence type="ECO:0000256" key="10">
    <source>
        <dbReference type="ARBA" id="ARBA00022777"/>
    </source>
</evidence>